<sequence>MNTQAGRQCHGNNIYFLRPRRQYRIRHLTFRQFASDSVAFLHYPVTDARVGCVERDVVRQASDQRKISEAAIHAPVVDRQRTSYRPFVRRGETERREVHRGTRPEL</sequence>
<feature type="compositionally biased region" description="Basic and acidic residues" evidence="1">
    <location>
        <begin position="89"/>
        <end position="106"/>
    </location>
</feature>
<feature type="region of interest" description="Disordered" evidence="1">
    <location>
        <begin position="83"/>
        <end position="106"/>
    </location>
</feature>
<evidence type="ECO:0000313" key="2">
    <source>
        <dbReference type="EMBL" id="KAK8859933.1"/>
    </source>
</evidence>
<proteinExistence type="predicted"/>
<reference evidence="2 3" key="1">
    <citation type="journal article" date="2024" name="IMA Fungus">
        <title>Apiospora arundinis, a panoply of carbohydrate-active enzymes and secondary metabolites.</title>
        <authorList>
            <person name="Sorensen T."/>
            <person name="Petersen C."/>
            <person name="Muurmann A.T."/>
            <person name="Christiansen J.V."/>
            <person name="Brundto M.L."/>
            <person name="Overgaard C.K."/>
            <person name="Boysen A.T."/>
            <person name="Wollenberg R.D."/>
            <person name="Larsen T.O."/>
            <person name="Sorensen J.L."/>
            <person name="Nielsen K.L."/>
            <person name="Sondergaard T.E."/>
        </authorList>
    </citation>
    <scope>NUCLEOTIDE SEQUENCE [LARGE SCALE GENOMIC DNA]</scope>
    <source>
        <strain evidence="2 3">AAU 773</strain>
    </source>
</reference>
<dbReference type="EMBL" id="JAPCWZ010000006">
    <property type="protein sequence ID" value="KAK8859933.1"/>
    <property type="molecule type" value="Genomic_DNA"/>
</dbReference>
<gene>
    <name evidence="2" type="ORF">PGQ11_010667</name>
</gene>
<organism evidence="2 3">
    <name type="scientific">Apiospora arundinis</name>
    <dbReference type="NCBI Taxonomy" id="335852"/>
    <lineage>
        <taxon>Eukaryota</taxon>
        <taxon>Fungi</taxon>
        <taxon>Dikarya</taxon>
        <taxon>Ascomycota</taxon>
        <taxon>Pezizomycotina</taxon>
        <taxon>Sordariomycetes</taxon>
        <taxon>Xylariomycetidae</taxon>
        <taxon>Amphisphaeriales</taxon>
        <taxon>Apiosporaceae</taxon>
        <taxon>Apiospora</taxon>
    </lineage>
</organism>
<name>A0ABR2IB07_9PEZI</name>
<keyword evidence="3" id="KW-1185">Reference proteome</keyword>
<comment type="caution">
    <text evidence="2">The sequence shown here is derived from an EMBL/GenBank/DDBJ whole genome shotgun (WGS) entry which is preliminary data.</text>
</comment>
<protein>
    <submittedName>
        <fullName evidence="2">Uncharacterized protein</fullName>
    </submittedName>
</protein>
<evidence type="ECO:0000256" key="1">
    <source>
        <dbReference type="SAM" id="MobiDB-lite"/>
    </source>
</evidence>
<accession>A0ABR2IB07</accession>
<evidence type="ECO:0000313" key="3">
    <source>
        <dbReference type="Proteomes" id="UP001390339"/>
    </source>
</evidence>
<dbReference type="Proteomes" id="UP001390339">
    <property type="component" value="Unassembled WGS sequence"/>
</dbReference>